<proteinExistence type="predicted"/>
<accession>A0A4Z2IRM1</accession>
<sequence length="107" mass="12129">MPWSNRGLSTSRPLIRHVALPISHRSSPSSLPSFTSCCMHDSLNRRNPPGRHVAEHQWRAVTPRTKGLPRERERGRGCVWEMLEVEEDGYSQKATTGDIEPGSVQRQ</sequence>
<organism evidence="1 2">
    <name type="scientific">Liparis tanakae</name>
    <name type="common">Tanaka's snailfish</name>
    <dbReference type="NCBI Taxonomy" id="230148"/>
    <lineage>
        <taxon>Eukaryota</taxon>
        <taxon>Metazoa</taxon>
        <taxon>Chordata</taxon>
        <taxon>Craniata</taxon>
        <taxon>Vertebrata</taxon>
        <taxon>Euteleostomi</taxon>
        <taxon>Actinopterygii</taxon>
        <taxon>Neopterygii</taxon>
        <taxon>Teleostei</taxon>
        <taxon>Neoteleostei</taxon>
        <taxon>Acanthomorphata</taxon>
        <taxon>Eupercaria</taxon>
        <taxon>Perciformes</taxon>
        <taxon>Cottioidei</taxon>
        <taxon>Cottales</taxon>
        <taxon>Liparidae</taxon>
        <taxon>Liparis</taxon>
    </lineage>
</organism>
<keyword evidence="2" id="KW-1185">Reference proteome</keyword>
<protein>
    <submittedName>
        <fullName evidence="1">Uncharacterized protein</fullName>
    </submittedName>
</protein>
<dbReference type="EMBL" id="SRLO01000055">
    <property type="protein sequence ID" value="TNN80417.1"/>
    <property type="molecule type" value="Genomic_DNA"/>
</dbReference>
<gene>
    <name evidence="1" type="ORF">EYF80_009441</name>
</gene>
<reference evidence="1 2" key="1">
    <citation type="submission" date="2019-03" db="EMBL/GenBank/DDBJ databases">
        <title>First draft genome of Liparis tanakae, snailfish: a comprehensive survey of snailfish specific genes.</title>
        <authorList>
            <person name="Kim W."/>
            <person name="Song I."/>
            <person name="Jeong J.-H."/>
            <person name="Kim D."/>
            <person name="Kim S."/>
            <person name="Ryu S."/>
            <person name="Song J.Y."/>
            <person name="Lee S.K."/>
        </authorList>
    </citation>
    <scope>NUCLEOTIDE SEQUENCE [LARGE SCALE GENOMIC DNA]</scope>
    <source>
        <tissue evidence="1">Muscle</tissue>
    </source>
</reference>
<dbReference type="AlphaFoldDB" id="A0A4Z2IRM1"/>
<evidence type="ECO:0000313" key="1">
    <source>
        <dbReference type="EMBL" id="TNN80417.1"/>
    </source>
</evidence>
<evidence type="ECO:0000313" key="2">
    <source>
        <dbReference type="Proteomes" id="UP000314294"/>
    </source>
</evidence>
<comment type="caution">
    <text evidence="1">The sequence shown here is derived from an EMBL/GenBank/DDBJ whole genome shotgun (WGS) entry which is preliminary data.</text>
</comment>
<name>A0A4Z2IRM1_9TELE</name>
<dbReference type="Proteomes" id="UP000314294">
    <property type="component" value="Unassembled WGS sequence"/>
</dbReference>